<keyword evidence="2 8" id="KW-0489">Methyltransferase</keyword>
<evidence type="ECO:0000256" key="6">
    <source>
        <dbReference type="ARBA" id="ARBA00022737"/>
    </source>
</evidence>
<dbReference type="PANTHER" id="PTHR45833:SF1">
    <property type="entry name" value="METHIONINE SYNTHASE"/>
    <property type="match status" value="1"/>
</dbReference>
<organism evidence="13 14">
    <name type="scientific">Ciona savignyi</name>
    <name type="common">Pacific transparent sea squirt</name>
    <dbReference type="NCBI Taxonomy" id="51511"/>
    <lineage>
        <taxon>Eukaryota</taxon>
        <taxon>Metazoa</taxon>
        <taxon>Chordata</taxon>
        <taxon>Tunicata</taxon>
        <taxon>Ascidiacea</taxon>
        <taxon>Phlebobranchia</taxon>
        <taxon>Cionidae</taxon>
        <taxon>Ciona</taxon>
    </lineage>
</organism>
<dbReference type="InterPro" id="IPR003759">
    <property type="entry name" value="Cbl-bd_cap"/>
</dbReference>
<feature type="transmembrane region" description="Helical" evidence="9">
    <location>
        <begin position="155"/>
        <end position="175"/>
    </location>
</feature>
<dbReference type="PROSITE" id="PS50972">
    <property type="entry name" value="PTERIN_BINDING"/>
    <property type="match status" value="1"/>
</dbReference>
<dbReference type="GO" id="GO:0008705">
    <property type="term" value="F:methionine synthase activity"/>
    <property type="evidence" value="ECO:0007669"/>
    <property type="project" value="InterPro"/>
</dbReference>
<dbReference type="GeneTree" id="ENSGT00420000029824"/>
<dbReference type="Gene3D" id="3.40.50.280">
    <property type="entry name" value="Cobalamin-binding domain"/>
    <property type="match status" value="1"/>
</dbReference>
<keyword evidence="9" id="KW-0472">Membrane</keyword>
<dbReference type="SMART" id="SM01018">
    <property type="entry name" value="B12-binding_2"/>
    <property type="match status" value="1"/>
</dbReference>
<proteinExistence type="inferred from homology"/>
<dbReference type="Pfam" id="PF02965">
    <property type="entry name" value="Met_synt_B12"/>
    <property type="match status" value="1"/>
</dbReference>
<dbReference type="SUPFAM" id="SSF52242">
    <property type="entry name" value="Cobalamin (vitamin B12)-binding domain"/>
    <property type="match status" value="1"/>
</dbReference>
<keyword evidence="9" id="KW-0812">Transmembrane</keyword>
<dbReference type="GO" id="GO:0046653">
    <property type="term" value="P:tetrahydrofolate metabolic process"/>
    <property type="evidence" value="ECO:0007669"/>
    <property type="project" value="TreeGrafter"/>
</dbReference>
<dbReference type="GO" id="GO:0046872">
    <property type="term" value="F:metal ion binding"/>
    <property type="evidence" value="ECO:0007669"/>
    <property type="project" value="UniProtKB-KW"/>
</dbReference>
<dbReference type="AlphaFoldDB" id="H2Z6R9"/>
<name>H2Z6R9_CIOSA</name>
<dbReference type="InterPro" id="IPR006158">
    <property type="entry name" value="Cobalamin-bd"/>
</dbReference>
<dbReference type="PANTHER" id="PTHR45833">
    <property type="entry name" value="METHIONINE SYNTHASE"/>
    <property type="match status" value="1"/>
</dbReference>
<evidence type="ECO:0000313" key="13">
    <source>
        <dbReference type="Ensembl" id="ENSCSAVP00000013281.1"/>
    </source>
</evidence>
<sequence>KVPLCVDSSNFDIVVAGLKCTQGKCIVNSISLKEGEEDFINKAKLIKRFGAAVVVMAFDEDGQATSSEDKVRICTRSFRVLVDQIGFEPNDIIFDPNILTIGTGMEEHNEYAINFIAATRIIKKNLPGCRISGGLSNLSFSFRGMERIREAMHSVFLYHAISGGVNITLTLYINLHKFVQTHLYDYDTTSHLLCIALIILHTYVHTYVLWDTLLVLRWQNAQIIKNGIDKYVIEDTKECQENTEKYPRALNVIERPLMKGMSIVIKSARVMKKAVGYLIPIMEEEKRARLKEMEINGMECNRFAGTVVIATVKGDVHDIGKNIVAVVLGCNNYRVIDLGVMTPCEKILQTAVENNADIIGLSGLITPSLSEMIHVAKEMERLEMKIPLLIGGATTSRTHTAVKISPRYSQPTIHVLDASKSVVVISSLLNEDVRMEYLEDIREEYEDVRTDHYDSLLERNNLLQAFAEAMHEIVRTTLWPYSSSESLEAGDLHKIKYQGIRPAPGYPSQPDHTEKLTMWEVMGVSESIGTKLTESLAMDPPASVSGLYFANENAKYFAVGKIDEDQV</sequence>
<keyword evidence="9" id="KW-1133">Transmembrane helix</keyword>
<evidence type="ECO:0000256" key="4">
    <source>
        <dbReference type="ARBA" id="ARBA00022679"/>
    </source>
</evidence>
<feature type="domain" description="AdoMet activation" evidence="11">
    <location>
        <begin position="462"/>
        <end position="567"/>
    </location>
</feature>
<evidence type="ECO:0000256" key="5">
    <source>
        <dbReference type="ARBA" id="ARBA00022723"/>
    </source>
</evidence>
<keyword evidence="14" id="KW-1185">Reference proteome</keyword>
<feature type="domain" description="Pterin-binding" evidence="10">
    <location>
        <begin position="1"/>
        <end position="194"/>
    </location>
</feature>
<protein>
    <recommendedName>
        <fullName evidence="15">Methionine synthase</fullName>
    </recommendedName>
</protein>
<dbReference type="Ensembl" id="ENSCSAVT00000013431.1">
    <property type="protein sequence ID" value="ENSCSAVP00000013281.1"/>
    <property type="gene ID" value="ENSCSAVG00000007792.1"/>
</dbReference>
<feature type="domain" description="B12-binding" evidence="12">
    <location>
        <begin position="304"/>
        <end position="439"/>
    </location>
</feature>
<keyword evidence="5" id="KW-0479">Metal-binding</keyword>
<dbReference type="PROSITE" id="PS50974">
    <property type="entry name" value="ADOMET_ACTIVATION"/>
    <property type="match status" value="1"/>
</dbReference>
<dbReference type="GO" id="GO:0005829">
    <property type="term" value="C:cytosol"/>
    <property type="evidence" value="ECO:0007669"/>
    <property type="project" value="TreeGrafter"/>
</dbReference>
<evidence type="ECO:0008006" key="15">
    <source>
        <dbReference type="Google" id="ProtNLM"/>
    </source>
</evidence>
<evidence type="ECO:0000256" key="7">
    <source>
        <dbReference type="ARBA" id="ARBA00023285"/>
    </source>
</evidence>
<dbReference type="InterPro" id="IPR000489">
    <property type="entry name" value="Pterin-binding_dom"/>
</dbReference>
<dbReference type="FunFam" id="3.20.20.20:FF:000002">
    <property type="entry name" value="Methionine synthase"/>
    <property type="match status" value="1"/>
</dbReference>
<evidence type="ECO:0000259" key="12">
    <source>
        <dbReference type="PROSITE" id="PS51332"/>
    </source>
</evidence>
<dbReference type="SUPFAM" id="SSF47644">
    <property type="entry name" value="Methionine synthase domain"/>
    <property type="match status" value="1"/>
</dbReference>
<evidence type="ECO:0000256" key="3">
    <source>
        <dbReference type="ARBA" id="ARBA00022628"/>
    </source>
</evidence>
<dbReference type="PROSITE" id="PS51332">
    <property type="entry name" value="B12_BINDING"/>
    <property type="match status" value="1"/>
</dbReference>
<dbReference type="HOGENOM" id="CLU_004914_5_0_1"/>
<evidence type="ECO:0000256" key="2">
    <source>
        <dbReference type="ARBA" id="ARBA00022603"/>
    </source>
</evidence>
<accession>H2Z6R9</accession>
<evidence type="ECO:0000313" key="14">
    <source>
        <dbReference type="Proteomes" id="UP000007875"/>
    </source>
</evidence>
<evidence type="ECO:0000256" key="9">
    <source>
        <dbReference type="SAM" id="Phobius"/>
    </source>
</evidence>
<dbReference type="InterPro" id="IPR011005">
    <property type="entry name" value="Dihydropteroate_synth-like_sf"/>
</dbReference>
<reference evidence="13" key="3">
    <citation type="submission" date="2025-09" db="UniProtKB">
        <authorList>
            <consortium name="Ensembl"/>
        </authorList>
    </citation>
    <scope>IDENTIFICATION</scope>
</reference>
<dbReference type="InterPro" id="IPR036724">
    <property type="entry name" value="Cobalamin-bd_sf"/>
</dbReference>
<dbReference type="Proteomes" id="UP000007875">
    <property type="component" value="Unassembled WGS sequence"/>
</dbReference>
<keyword evidence="7" id="KW-0170">Cobalt</keyword>
<keyword evidence="4 8" id="KW-0808">Transferase</keyword>
<dbReference type="Pfam" id="PF00809">
    <property type="entry name" value="Pterin_bind"/>
    <property type="match status" value="1"/>
</dbReference>
<dbReference type="GO" id="GO:0032259">
    <property type="term" value="P:methylation"/>
    <property type="evidence" value="ECO:0007669"/>
    <property type="project" value="UniProtKB-KW"/>
</dbReference>
<dbReference type="Gene3D" id="3.20.20.20">
    <property type="entry name" value="Dihydropteroate synthase-like"/>
    <property type="match status" value="1"/>
</dbReference>
<comment type="similarity">
    <text evidence="1">Belongs to the vitamin-B12 dependent methionine synthase family.</text>
</comment>
<dbReference type="InterPro" id="IPR036594">
    <property type="entry name" value="Meth_synthase_dom"/>
</dbReference>
<dbReference type="InterPro" id="IPR050554">
    <property type="entry name" value="Met_Synthase/Corrinoid"/>
</dbReference>
<feature type="transmembrane region" description="Helical" evidence="9">
    <location>
        <begin position="190"/>
        <end position="210"/>
    </location>
</feature>
<dbReference type="Pfam" id="PF02310">
    <property type="entry name" value="B12-binding"/>
    <property type="match status" value="1"/>
</dbReference>
<keyword evidence="6" id="KW-0677">Repeat</keyword>
<dbReference type="InterPro" id="IPR037010">
    <property type="entry name" value="VitB12-dep_Met_synth_activ_sf"/>
</dbReference>
<reference evidence="13" key="2">
    <citation type="submission" date="2025-08" db="UniProtKB">
        <authorList>
            <consortium name="Ensembl"/>
        </authorList>
    </citation>
    <scope>IDENTIFICATION</scope>
</reference>
<evidence type="ECO:0000256" key="8">
    <source>
        <dbReference type="PROSITE-ProRule" id="PRU00346"/>
    </source>
</evidence>
<evidence type="ECO:0000259" key="11">
    <source>
        <dbReference type="PROSITE" id="PS50974"/>
    </source>
</evidence>
<dbReference type="SUPFAM" id="SSF56507">
    <property type="entry name" value="Methionine synthase activation domain-like"/>
    <property type="match status" value="1"/>
</dbReference>
<dbReference type="FunFam" id="3.40.50.280:FF:000001">
    <property type="entry name" value="Methionine synthase"/>
    <property type="match status" value="1"/>
</dbReference>
<dbReference type="SUPFAM" id="SSF51717">
    <property type="entry name" value="Dihydropteroate synthetase-like"/>
    <property type="match status" value="1"/>
</dbReference>
<dbReference type="GO" id="GO:0050667">
    <property type="term" value="P:homocysteine metabolic process"/>
    <property type="evidence" value="ECO:0007669"/>
    <property type="project" value="TreeGrafter"/>
</dbReference>
<evidence type="ECO:0000256" key="1">
    <source>
        <dbReference type="ARBA" id="ARBA00010398"/>
    </source>
</evidence>
<keyword evidence="3" id="KW-0846">Cobalamin</keyword>
<dbReference type="Gene3D" id="3.10.196.10">
    <property type="entry name" value="Vitamin B12-dependent methionine synthase, activation domain"/>
    <property type="match status" value="1"/>
</dbReference>
<reference evidence="14" key="1">
    <citation type="submission" date="2003-08" db="EMBL/GenBank/DDBJ databases">
        <authorList>
            <person name="Birren B."/>
            <person name="Nusbaum C."/>
            <person name="Abebe A."/>
            <person name="Abouelleil A."/>
            <person name="Adekoya E."/>
            <person name="Ait-zahra M."/>
            <person name="Allen N."/>
            <person name="Allen T."/>
            <person name="An P."/>
            <person name="Anderson M."/>
            <person name="Anderson S."/>
            <person name="Arachchi H."/>
            <person name="Armbruster J."/>
            <person name="Bachantsang P."/>
            <person name="Baldwin J."/>
            <person name="Barry A."/>
            <person name="Bayul T."/>
            <person name="Blitshsteyn B."/>
            <person name="Bloom T."/>
            <person name="Blye J."/>
            <person name="Boguslavskiy L."/>
            <person name="Borowsky M."/>
            <person name="Boukhgalter B."/>
            <person name="Brunache A."/>
            <person name="Butler J."/>
            <person name="Calixte N."/>
            <person name="Calvo S."/>
            <person name="Camarata J."/>
            <person name="Campo K."/>
            <person name="Chang J."/>
            <person name="Cheshatsang Y."/>
            <person name="Citroen M."/>
            <person name="Collymore A."/>
            <person name="Considine T."/>
            <person name="Cook A."/>
            <person name="Cooke P."/>
            <person name="Corum B."/>
            <person name="Cuomo C."/>
            <person name="David R."/>
            <person name="Dawoe T."/>
            <person name="Degray S."/>
            <person name="Dodge S."/>
            <person name="Dooley K."/>
            <person name="Dorje P."/>
            <person name="Dorjee K."/>
            <person name="Dorris L."/>
            <person name="Duffey N."/>
            <person name="Dupes A."/>
            <person name="Elkins T."/>
            <person name="Engels R."/>
            <person name="Erickson J."/>
            <person name="Farina A."/>
            <person name="Faro S."/>
            <person name="Ferreira P."/>
            <person name="Fischer H."/>
            <person name="Fitzgerald M."/>
            <person name="Foley K."/>
            <person name="Gage D."/>
            <person name="Galagan J."/>
            <person name="Gearin G."/>
            <person name="Gnerre S."/>
            <person name="Gnirke A."/>
            <person name="Goyette A."/>
            <person name="Graham J."/>
            <person name="Grandbois E."/>
            <person name="Gyaltsen K."/>
            <person name="Hafez N."/>
            <person name="Hagopian D."/>
            <person name="Hagos B."/>
            <person name="Hall J."/>
            <person name="Hatcher B."/>
            <person name="Heller A."/>
            <person name="Higgins H."/>
            <person name="Honan T."/>
            <person name="Horn A."/>
            <person name="Houde N."/>
            <person name="Hughes L."/>
            <person name="Hulme W."/>
            <person name="Husby E."/>
            <person name="Iliev I."/>
            <person name="Jaffe D."/>
            <person name="Jones C."/>
            <person name="Kamal M."/>
            <person name="Kamat A."/>
            <person name="Kamvysselis M."/>
            <person name="Karlsson E."/>
            <person name="Kells C."/>
            <person name="Kieu A."/>
            <person name="Kisner P."/>
            <person name="Kodira C."/>
            <person name="Kulbokas E."/>
            <person name="Labutti K."/>
            <person name="Lama D."/>
            <person name="Landers T."/>
            <person name="Leger J."/>
            <person name="Levine S."/>
            <person name="Lewis D."/>
            <person name="Lewis T."/>
            <person name="Lindblad-toh K."/>
            <person name="Liu X."/>
            <person name="Lokyitsang T."/>
            <person name="Lokyitsang Y."/>
            <person name="Lucien O."/>
            <person name="Lui A."/>
            <person name="Ma L.J."/>
            <person name="Mabbitt R."/>
            <person name="Macdonald J."/>
            <person name="Maclean C."/>
            <person name="Major J."/>
            <person name="Manning J."/>
            <person name="Marabella R."/>
            <person name="Maru K."/>
            <person name="Matthews C."/>
            <person name="Mauceli E."/>
            <person name="Mccarthy M."/>
            <person name="Mcdonough S."/>
            <person name="Mcghee T."/>
            <person name="Meldrim J."/>
            <person name="Meneus L."/>
            <person name="Mesirov J."/>
            <person name="Mihalev A."/>
            <person name="Mihova T."/>
            <person name="Mikkelsen T."/>
            <person name="Mlenga V."/>
            <person name="Moru K."/>
            <person name="Mozes J."/>
            <person name="Mulrain L."/>
            <person name="Munson G."/>
            <person name="Naylor J."/>
            <person name="Newes C."/>
            <person name="Nguyen C."/>
            <person name="Nguyen N."/>
            <person name="Nguyen T."/>
            <person name="Nicol R."/>
            <person name="Nielsen C."/>
            <person name="Nizzari M."/>
            <person name="Norbu C."/>
            <person name="Norbu N."/>
            <person name="O'donnell P."/>
            <person name="Okoawo O."/>
            <person name="O'leary S."/>
            <person name="Omotosho B."/>
            <person name="O'neill K."/>
            <person name="Osman S."/>
            <person name="Parker S."/>
            <person name="Perrin D."/>
            <person name="Phunkhang P."/>
            <person name="Piqani B."/>
            <person name="Purcell S."/>
            <person name="Rachupka T."/>
            <person name="Ramasamy U."/>
            <person name="Rameau R."/>
            <person name="Ray V."/>
            <person name="Raymond C."/>
            <person name="Retta R."/>
            <person name="Richardson S."/>
            <person name="Rise C."/>
            <person name="Rodriguez J."/>
            <person name="Rogers J."/>
            <person name="Rogov P."/>
            <person name="Rutman M."/>
            <person name="Schupbach R."/>
            <person name="Seaman C."/>
            <person name="Settipalli S."/>
            <person name="Sharpe T."/>
            <person name="Sheridan J."/>
            <person name="Sherpa N."/>
            <person name="Shi J."/>
            <person name="Smirnov S."/>
            <person name="Smith C."/>
            <person name="Sougnez C."/>
            <person name="Spencer B."/>
            <person name="Stalker J."/>
            <person name="Stange-thomann N."/>
            <person name="Stavropoulos S."/>
            <person name="Stetson K."/>
            <person name="Stone C."/>
            <person name="Stone S."/>
            <person name="Stubbs M."/>
            <person name="Talamas J."/>
            <person name="Tchuinga P."/>
            <person name="Tenzing P."/>
            <person name="Tesfaye S."/>
            <person name="Theodore J."/>
            <person name="Thoulutsang Y."/>
            <person name="Topham K."/>
            <person name="Towey S."/>
            <person name="Tsamla T."/>
            <person name="Tsomo N."/>
            <person name="Vallee D."/>
            <person name="Vassiliev H."/>
            <person name="Venkataraman V."/>
            <person name="Vinson J."/>
            <person name="Vo A."/>
            <person name="Wade C."/>
            <person name="Wang S."/>
            <person name="Wangchuk T."/>
            <person name="Wangdi T."/>
            <person name="Whittaker C."/>
            <person name="Wilkinson J."/>
            <person name="Wu Y."/>
            <person name="Wyman D."/>
            <person name="Yadav S."/>
            <person name="Yang S."/>
            <person name="Yang X."/>
            <person name="Yeager S."/>
            <person name="Yee E."/>
            <person name="Young G."/>
            <person name="Zainoun J."/>
            <person name="Zembeck L."/>
            <person name="Zimmer A."/>
            <person name="Zody M."/>
            <person name="Lander E."/>
        </authorList>
    </citation>
    <scope>NUCLEOTIDE SEQUENCE [LARGE SCALE GENOMIC DNA]</scope>
</reference>
<evidence type="ECO:0000259" key="10">
    <source>
        <dbReference type="PROSITE" id="PS50972"/>
    </source>
</evidence>
<dbReference type="Gene3D" id="1.10.1240.10">
    <property type="entry name" value="Methionine synthase domain"/>
    <property type="match status" value="1"/>
</dbReference>
<dbReference type="GO" id="GO:0031419">
    <property type="term" value="F:cobalamin binding"/>
    <property type="evidence" value="ECO:0007669"/>
    <property type="project" value="UniProtKB-KW"/>
</dbReference>
<dbReference type="InterPro" id="IPR004223">
    <property type="entry name" value="VitB12-dep_Met_synth_activ_dom"/>
</dbReference>